<dbReference type="InterPro" id="IPR036366">
    <property type="entry name" value="PGBDSf"/>
</dbReference>
<protein>
    <submittedName>
        <fullName evidence="9">L,D-transpeptidase family protein</fullName>
    </submittedName>
</protein>
<feature type="active site" description="Proton donor/acceptor" evidence="7">
    <location>
        <position position="290"/>
    </location>
</feature>
<dbReference type="SUPFAM" id="SSF141523">
    <property type="entry name" value="L,D-transpeptidase catalytic domain-like"/>
    <property type="match status" value="1"/>
</dbReference>
<dbReference type="PROSITE" id="PS52029">
    <property type="entry name" value="LD_TPASE"/>
    <property type="match status" value="1"/>
</dbReference>
<keyword evidence="5 7" id="KW-0573">Peptidoglycan synthesis</keyword>
<dbReference type="InterPro" id="IPR038063">
    <property type="entry name" value="Transpep_catalytic_dom"/>
</dbReference>
<comment type="pathway">
    <text evidence="1 7">Cell wall biogenesis; peptidoglycan biosynthesis.</text>
</comment>
<evidence type="ECO:0000256" key="2">
    <source>
        <dbReference type="ARBA" id="ARBA00005992"/>
    </source>
</evidence>
<evidence type="ECO:0000256" key="4">
    <source>
        <dbReference type="ARBA" id="ARBA00022960"/>
    </source>
</evidence>
<comment type="caution">
    <text evidence="9">The sequence shown here is derived from an EMBL/GenBank/DDBJ whole genome shotgun (WGS) entry which is preliminary data.</text>
</comment>
<dbReference type="GO" id="GO:0004180">
    <property type="term" value="F:carboxypeptidase activity"/>
    <property type="evidence" value="ECO:0007669"/>
    <property type="project" value="UniProtKB-ARBA"/>
</dbReference>
<evidence type="ECO:0000313" key="9">
    <source>
        <dbReference type="EMBL" id="KAA5548394.1"/>
    </source>
</evidence>
<dbReference type="Gene3D" id="2.40.440.10">
    <property type="entry name" value="L,D-transpeptidase catalytic domain-like"/>
    <property type="match status" value="1"/>
</dbReference>
<keyword evidence="4 7" id="KW-0133">Cell shape</keyword>
<comment type="similarity">
    <text evidence="2">Belongs to the YkuD family.</text>
</comment>
<dbReference type="AlphaFoldDB" id="A0A5M6DLH7"/>
<evidence type="ECO:0000256" key="7">
    <source>
        <dbReference type="PROSITE-ProRule" id="PRU01373"/>
    </source>
</evidence>
<dbReference type="CDD" id="cd16913">
    <property type="entry name" value="YkuD_like"/>
    <property type="match status" value="1"/>
</dbReference>
<gene>
    <name evidence="9" type="ORF">F0145_06610</name>
</gene>
<keyword evidence="6 7" id="KW-0961">Cell wall biogenesis/degradation</keyword>
<name>A0A5M6DLH7_9BACT</name>
<evidence type="ECO:0000256" key="5">
    <source>
        <dbReference type="ARBA" id="ARBA00022984"/>
    </source>
</evidence>
<dbReference type="PANTHER" id="PTHR41533">
    <property type="entry name" value="L,D-TRANSPEPTIDASE HI_1667-RELATED"/>
    <property type="match status" value="1"/>
</dbReference>
<dbReference type="InterPro" id="IPR052905">
    <property type="entry name" value="LD-transpeptidase_YkuD-like"/>
</dbReference>
<dbReference type="UniPathway" id="UPA00219"/>
<reference evidence="9 10" key="1">
    <citation type="submission" date="2019-09" db="EMBL/GenBank/DDBJ databases">
        <title>Genome sequence and assembly of Adhaeribacter sp.</title>
        <authorList>
            <person name="Chhetri G."/>
        </authorList>
    </citation>
    <scope>NUCLEOTIDE SEQUENCE [LARGE SCALE GENOMIC DNA]</scope>
    <source>
        <strain evidence="9 10">DK36</strain>
    </source>
</reference>
<dbReference type="SUPFAM" id="SSF47090">
    <property type="entry name" value="PGBD-like"/>
    <property type="match status" value="1"/>
</dbReference>
<dbReference type="GO" id="GO:0016740">
    <property type="term" value="F:transferase activity"/>
    <property type="evidence" value="ECO:0007669"/>
    <property type="project" value="UniProtKB-KW"/>
</dbReference>
<feature type="domain" description="L,D-TPase catalytic" evidence="8">
    <location>
        <begin position="152"/>
        <end position="348"/>
    </location>
</feature>
<keyword evidence="3" id="KW-0808">Transferase</keyword>
<dbReference type="InterPro" id="IPR005490">
    <property type="entry name" value="LD_TPept_cat_dom"/>
</dbReference>
<accession>A0A5M6DLH7</accession>
<dbReference type="RefSeq" id="WP_150087525.1">
    <property type="nucleotide sequence ID" value="NZ_VWSF01000003.1"/>
</dbReference>
<evidence type="ECO:0000259" key="8">
    <source>
        <dbReference type="PROSITE" id="PS52029"/>
    </source>
</evidence>
<evidence type="ECO:0000313" key="10">
    <source>
        <dbReference type="Proteomes" id="UP000323426"/>
    </source>
</evidence>
<evidence type="ECO:0000256" key="6">
    <source>
        <dbReference type="ARBA" id="ARBA00023316"/>
    </source>
</evidence>
<keyword evidence="10" id="KW-1185">Reference proteome</keyword>
<feature type="active site" description="Nucleophile" evidence="7">
    <location>
        <position position="309"/>
    </location>
</feature>
<evidence type="ECO:0000256" key="3">
    <source>
        <dbReference type="ARBA" id="ARBA00022679"/>
    </source>
</evidence>
<dbReference type="Proteomes" id="UP000323426">
    <property type="component" value="Unassembled WGS sequence"/>
</dbReference>
<dbReference type="GO" id="GO:0008360">
    <property type="term" value="P:regulation of cell shape"/>
    <property type="evidence" value="ECO:0007669"/>
    <property type="project" value="UniProtKB-UniRule"/>
</dbReference>
<dbReference type="InterPro" id="IPR036365">
    <property type="entry name" value="PGBD-like_sf"/>
</dbReference>
<dbReference type="Gene3D" id="1.10.101.10">
    <property type="entry name" value="PGBD-like superfamily/PGBD"/>
    <property type="match status" value="1"/>
</dbReference>
<dbReference type="Pfam" id="PF01471">
    <property type="entry name" value="PG_binding_1"/>
    <property type="match status" value="1"/>
</dbReference>
<organism evidence="9 10">
    <name type="scientific">Adhaeribacter rhizoryzae</name>
    <dbReference type="NCBI Taxonomy" id="2607907"/>
    <lineage>
        <taxon>Bacteria</taxon>
        <taxon>Pseudomonadati</taxon>
        <taxon>Bacteroidota</taxon>
        <taxon>Cytophagia</taxon>
        <taxon>Cytophagales</taxon>
        <taxon>Hymenobacteraceae</taxon>
        <taxon>Adhaeribacter</taxon>
    </lineage>
</organism>
<dbReference type="InterPro" id="IPR002477">
    <property type="entry name" value="Peptidoglycan-bd-like"/>
</dbReference>
<dbReference type="GO" id="GO:0009252">
    <property type="term" value="P:peptidoglycan biosynthetic process"/>
    <property type="evidence" value="ECO:0007669"/>
    <property type="project" value="UniProtKB-UniPathway"/>
</dbReference>
<dbReference type="PANTHER" id="PTHR41533:SF2">
    <property type="entry name" value="BLR7131 PROTEIN"/>
    <property type="match status" value="1"/>
</dbReference>
<sequence>MLNRTWRLTLVMGWCWLVLPFWTIAQTIHPQVPRLLQALEHYRQLAAQNTWASFPADIFLLPGTSSPHIPNLRHNLLLTHDLPQPDTSSLLLYDNALLAAVIKFQERHGLKPDGKVGRLTIEALNITPTQRIRQLEFNLRRWQADTIALTAQRVLLNIPDFTLKLLDGNYQLVWQTRVIVGQPQTGRQTALLTSKLAYLVLNPTWNIPASIIRKEIIPVLKKDPYYLAHNQMRVYKIKQGKKYPVSVRSINWQTANPERDSLMIIQAPGKDNALGRIKFIFDNAYQIYLHDTPDKDLFNQEVRHYSHGCVRVQNPEMLAAYLLNQNWQQKLPKPLEFKESRAEKIVYLPKPLPIKIGYFTSWVNDKGLVQFRADIYNLDHFNPAFEISGTK</sequence>
<dbReference type="Pfam" id="PF03734">
    <property type="entry name" value="YkuD"/>
    <property type="match status" value="1"/>
</dbReference>
<proteinExistence type="inferred from homology"/>
<evidence type="ECO:0000256" key="1">
    <source>
        <dbReference type="ARBA" id="ARBA00004752"/>
    </source>
</evidence>
<dbReference type="GO" id="GO:0071555">
    <property type="term" value="P:cell wall organization"/>
    <property type="evidence" value="ECO:0007669"/>
    <property type="project" value="UniProtKB-UniRule"/>
</dbReference>
<dbReference type="EMBL" id="VWSF01000003">
    <property type="protein sequence ID" value="KAA5548394.1"/>
    <property type="molecule type" value="Genomic_DNA"/>
</dbReference>